<sequence>MANKKGTGLMLVGADIPADKEADFNQWYQEEHLQELMGVPGILNAARYEATKSGPKHLAVYELESVDVVNTDAFKNRPRTEWGEKVSPSLIGTNFFNLVLDMIHPGALTDDIAGSDMANALQIGRMDVPAANDDDWNEWYSGVYVPNYEKCPGVIRGRRWRAVRGEPQYATVYEFENENVSETEEWLEQREIHPDNSRMRDVMTHAAGSPGIWRKTFQL</sequence>
<name>A0A160VD39_9ZZZZ</name>
<dbReference type="EMBL" id="FAXA01000430">
    <property type="protein sequence ID" value="CUV03535.1"/>
    <property type="molecule type" value="Genomic_DNA"/>
</dbReference>
<dbReference type="SUPFAM" id="SSF54909">
    <property type="entry name" value="Dimeric alpha+beta barrel"/>
    <property type="match status" value="1"/>
</dbReference>
<reference evidence="1" key="1">
    <citation type="submission" date="2015-10" db="EMBL/GenBank/DDBJ databases">
        <authorList>
            <person name="Gilbert D.G."/>
        </authorList>
    </citation>
    <scope>NUCLEOTIDE SEQUENCE</scope>
</reference>
<accession>A0A160VD39</accession>
<dbReference type="InterPro" id="IPR011008">
    <property type="entry name" value="Dimeric_a/b-barrel"/>
</dbReference>
<evidence type="ECO:0008006" key="2">
    <source>
        <dbReference type="Google" id="ProtNLM"/>
    </source>
</evidence>
<protein>
    <recommendedName>
        <fullName evidence="2">EthD domain-containing protein</fullName>
    </recommendedName>
</protein>
<proteinExistence type="predicted"/>
<dbReference type="AlphaFoldDB" id="A0A160VD39"/>
<evidence type="ECO:0000313" key="1">
    <source>
        <dbReference type="EMBL" id="CUV03535.1"/>
    </source>
</evidence>
<gene>
    <name evidence="1" type="ORF">MGWOODY_Clf1707</name>
</gene>
<organism evidence="1">
    <name type="scientific">hydrothermal vent metagenome</name>
    <dbReference type="NCBI Taxonomy" id="652676"/>
    <lineage>
        <taxon>unclassified sequences</taxon>
        <taxon>metagenomes</taxon>
        <taxon>ecological metagenomes</taxon>
    </lineage>
</organism>